<dbReference type="InterPro" id="IPR051610">
    <property type="entry name" value="GPI/OXD"/>
</dbReference>
<feature type="region of interest" description="Disordered" evidence="4">
    <location>
        <begin position="45"/>
        <end position="97"/>
    </location>
</feature>
<evidence type="ECO:0000259" key="6">
    <source>
        <dbReference type="SMART" id="SM00835"/>
    </source>
</evidence>
<dbReference type="CDD" id="cd20304">
    <property type="entry name" value="cupin_OxDC_N"/>
    <property type="match status" value="1"/>
</dbReference>
<evidence type="ECO:0000256" key="5">
    <source>
        <dbReference type="SAM" id="SignalP"/>
    </source>
</evidence>
<dbReference type="NCBIfam" id="TIGR03404">
    <property type="entry name" value="bicupin_oxalic"/>
    <property type="match status" value="1"/>
</dbReference>
<feature type="binding site" evidence="3">
    <location>
        <position position="353"/>
    </location>
    <ligand>
        <name>Mn(2+)</name>
        <dbReference type="ChEBI" id="CHEBI:29035"/>
        <label>2</label>
    </ligand>
</feature>
<dbReference type="InterPro" id="IPR017774">
    <property type="entry name" value="Bicupin_oxalate_deCO2ase/Oxase"/>
</dbReference>
<dbReference type="CDD" id="cd20305">
    <property type="entry name" value="cupin_OxDC_C"/>
    <property type="match status" value="1"/>
</dbReference>
<evidence type="ECO:0000256" key="1">
    <source>
        <dbReference type="ARBA" id="ARBA00022723"/>
    </source>
</evidence>
<dbReference type="PANTHER" id="PTHR35848:SF9">
    <property type="entry name" value="SLL1358 PROTEIN"/>
    <property type="match status" value="1"/>
</dbReference>
<keyword evidence="3" id="KW-0464">Manganese</keyword>
<feature type="binding site" evidence="3">
    <location>
        <position position="399"/>
    </location>
    <ligand>
        <name>Mn(2+)</name>
        <dbReference type="ChEBI" id="CHEBI:29035"/>
        <label>2</label>
    </ligand>
</feature>
<dbReference type="Pfam" id="PF00190">
    <property type="entry name" value="Cupin_1"/>
    <property type="match status" value="2"/>
</dbReference>
<keyword evidence="5" id="KW-0732">Signal</keyword>
<protein>
    <recommendedName>
        <fullName evidence="6">Cupin type-1 domain-containing protein</fullName>
    </recommendedName>
</protein>
<keyword evidence="1 3" id="KW-0479">Metal-binding</keyword>
<name>A0A0C3SB52_PHLG1</name>
<evidence type="ECO:0000313" key="8">
    <source>
        <dbReference type="Proteomes" id="UP000053257"/>
    </source>
</evidence>
<feature type="binding site" evidence="3">
    <location>
        <position position="175"/>
    </location>
    <ligand>
        <name>Mn(2+)</name>
        <dbReference type="ChEBI" id="CHEBI:29035"/>
        <label>1</label>
    </ligand>
</feature>
<dbReference type="SMART" id="SM00835">
    <property type="entry name" value="Cupin_1"/>
    <property type="match status" value="2"/>
</dbReference>
<feature type="binding site" evidence="3">
    <location>
        <position position="179"/>
    </location>
    <ligand>
        <name>Mn(2+)</name>
        <dbReference type="ChEBI" id="CHEBI:29035"/>
        <label>1</label>
    </ligand>
</feature>
<feature type="binding site" evidence="3">
    <location>
        <position position="218"/>
    </location>
    <ligand>
        <name>Mn(2+)</name>
        <dbReference type="ChEBI" id="CHEBI:29035"/>
        <label>1</label>
    </ligand>
</feature>
<evidence type="ECO:0000256" key="4">
    <source>
        <dbReference type="SAM" id="MobiDB-lite"/>
    </source>
</evidence>
<reference evidence="7 8" key="1">
    <citation type="journal article" date="2014" name="PLoS Genet.">
        <title>Analysis of the Phlebiopsis gigantea genome, transcriptome and secretome provides insight into its pioneer colonization strategies of wood.</title>
        <authorList>
            <person name="Hori C."/>
            <person name="Ishida T."/>
            <person name="Igarashi K."/>
            <person name="Samejima M."/>
            <person name="Suzuki H."/>
            <person name="Master E."/>
            <person name="Ferreira P."/>
            <person name="Ruiz-Duenas F.J."/>
            <person name="Held B."/>
            <person name="Canessa P."/>
            <person name="Larrondo L.F."/>
            <person name="Schmoll M."/>
            <person name="Druzhinina I.S."/>
            <person name="Kubicek C.P."/>
            <person name="Gaskell J.A."/>
            <person name="Kersten P."/>
            <person name="St John F."/>
            <person name="Glasner J."/>
            <person name="Sabat G."/>
            <person name="Splinter BonDurant S."/>
            <person name="Syed K."/>
            <person name="Yadav J."/>
            <person name="Mgbeahuruike A.C."/>
            <person name="Kovalchuk A."/>
            <person name="Asiegbu F.O."/>
            <person name="Lackner G."/>
            <person name="Hoffmeister D."/>
            <person name="Rencoret J."/>
            <person name="Gutierrez A."/>
            <person name="Sun H."/>
            <person name="Lindquist E."/>
            <person name="Barry K."/>
            <person name="Riley R."/>
            <person name="Grigoriev I.V."/>
            <person name="Henrissat B."/>
            <person name="Kues U."/>
            <person name="Berka R.M."/>
            <person name="Martinez A.T."/>
            <person name="Covert S.F."/>
            <person name="Blanchette R.A."/>
            <person name="Cullen D."/>
        </authorList>
    </citation>
    <scope>NUCLEOTIDE SEQUENCE [LARGE SCALE GENOMIC DNA]</scope>
    <source>
        <strain evidence="7 8">11061_1 CR5-6</strain>
    </source>
</reference>
<dbReference type="PANTHER" id="PTHR35848">
    <property type="entry name" value="OXALATE-BINDING PROTEIN"/>
    <property type="match status" value="1"/>
</dbReference>
<dbReference type="AlphaFoldDB" id="A0A0C3SB52"/>
<feature type="chain" id="PRO_5002169774" description="Cupin type-1 domain-containing protein" evidence="5">
    <location>
        <begin position="23"/>
        <end position="472"/>
    </location>
</feature>
<dbReference type="GO" id="GO:0046872">
    <property type="term" value="F:metal ion binding"/>
    <property type="evidence" value="ECO:0007669"/>
    <property type="project" value="UniProtKB-KW"/>
</dbReference>
<feature type="signal peptide" evidence="5">
    <location>
        <begin position="1"/>
        <end position="22"/>
    </location>
</feature>
<accession>A0A0C3SB52</accession>
<feature type="active site" description="Proton donor" evidence="2">
    <location>
        <position position="413"/>
    </location>
</feature>
<dbReference type="GO" id="GO:0033609">
    <property type="term" value="P:oxalate metabolic process"/>
    <property type="evidence" value="ECO:0007669"/>
    <property type="project" value="InterPro"/>
</dbReference>
<gene>
    <name evidence="7" type="ORF">PHLGIDRAFT_66932</name>
</gene>
<feature type="binding site" evidence="3">
    <location>
        <position position="360"/>
    </location>
    <ligand>
        <name>Mn(2+)</name>
        <dbReference type="ChEBI" id="CHEBI:29035"/>
        <label>2</label>
    </ligand>
</feature>
<dbReference type="EMBL" id="KN840462">
    <property type="protein sequence ID" value="KIP09757.1"/>
    <property type="molecule type" value="Genomic_DNA"/>
</dbReference>
<proteinExistence type="predicted"/>
<evidence type="ECO:0000313" key="7">
    <source>
        <dbReference type="EMBL" id="KIP09757.1"/>
    </source>
</evidence>
<feature type="binding site" evidence="3">
    <location>
        <position position="173"/>
    </location>
    <ligand>
        <name>Mn(2+)</name>
        <dbReference type="ChEBI" id="CHEBI:29035"/>
        <label>1</label>
    </ligand>
</feature>
<feature type="binding site" evidence="3">
    <location>
        <position position="355"/>
    </location>
    <ligand>
        <name>Mn(2+)</name>
        <dbReference type="ChEBI" id="CHEBI:29035"/>
        <label>2</label>
    </ligand>
</feature>
<organism evidence="7 8">
    <name type="scientific">Phlebiopsis gigantea (strain 11061_1 CR5-6)</name>
    <name type="common">White-rot fungus</name>
    <name type="synonym">Peniophora gigantea</name>
    <dbReference type="NCBI Taxonomy" id="745531"/>
    <lineage>
        <taxon>Eukaryota</taxon>
        <taxon>Fungi</taxon>
        <taxon>Dikarya</taxon>
        <taxon>Basidiomycota</taxon>
        <taxon>Agaricomycotina</taxon>
        <taxon>Agaricomycetes</taxon>
        <taxon>Polyporales</taxon>
        <taxon>Phanerochaetaceae</taxon>
        <taxon>Phlebiopsis</taxon>
    </lineage>
</organism>
<feature type="domain" description="Cupin type-1" evidence="6">
    <location>
        <begin position="308"/>
        <end position="449"/>
    </location>
</feature>
<dbReference type="Proteomes" id="UP000053257">
    <property type="component" value="Unassembled WGS sequence"/>
</dbReference>
<dbReference type="InterPro" id="IPR014710">
    <property type="entry name" value="RmlC-like_jellyroll"/>
</dbReference>
<dbReference type="InterPro" id="IPR011051">
    <property type="entry name" value="RmlC_Cupin_sf"/>
</dbReference>
<dbReference type="Gene3D" id="2.60.120.10">
    <property type="entry name" value="Jelly Rolls"/>
    <property type="match status" value="2"/>
</dbReference>
<dbReference type="STRING" id="745531.A0A0C3SB52"/>
<dbReference type="HOGENOM" id="CLU_030515_2_0_1"/>
<dbReference type="OrthoDB" id="10263073at2759"/>
<sequence length="472" mass="50151">MAFSKLFTSVACALALVSVSTGAPANISSSSLLASAVSSTGSSLATASTSDLSTATSSAPPTYETDPPASDDPNYVAWTPGYTGTPEPMRGSLGSNVIGPQNIPLDLQNPDILAPPTTDHGSVGSAKWPFSLSPNRLQTGGWARQQNSAVLPIAKELAGVDMRLEAGAIRELHWHTASEWAYVLKGSVQVTAVDQLGRNFVGTANAGDLWFFPPGIPHSLQATNATEYGSEFLLVFDSGSFDEDGTFLITDWLAHVPKEVIAKNFQASISAFDEIPGQELYIFPAASPGPDNDFPTSPYGTVPLPYTFAMSQMPATPLSGGSVKIVDSHIFNISTTTAVAEVTVEPGAMRELHWHPTQDEWTYFLEGNARVTIFAAQSNAQTFDFQGGDIGYVPAANGHYVENTGNTTLRFLEIFKTATFQDVSLAQWLALIPPAMVKETLNLDDETIAHISKVKQIVVGPANSTSTNTTTA</sequence>
<evidence type="ECO:0000256" key="2">
    <source>
        <dbReference type="PIRSR" id="PIRSR617774-1"/>
    </source>
</evidence>
<comment type="cofactor">
    <cofactor evidence="3">
        <name>Mn(2+)</name>
        <dbReference type="ChEBI" id="CHEBI:29035"/>
    </cofactor>
    <text evidence="3">Binds 2 manganese ions per subunit.</text>
</comment>
<keyword evidence="8" id="KW-1185">Reference proteome</keyword>
<feature type="domain" description="Cupin type-1" evidence="6">
    <location>
        <begin position="130"/>
        <end position="273"/>
    </location>
</feature>
<dbReference type="InterPro" id="IPR006045">
    <property type="entry name" value="Cupin_1"/>
</dbReference>
<evidence type="ECO:0000256" key="3">
    <source>
        <dbReference type="PIRSR" id="PIRSR617774-2"/>
    </source>
</evidence>
<feature type="compositionally biased region" description="Low complexity" evidence="4">
    <location>
        <begin position="45"/>
        <end position="59"/>
    </location>
</feature>
<dbReference type="SUPFAM" id="SSF51182">
    <property type="entry name" value="RmlC-like cupins"/>
    <property type="match status" value="1"/>
</dbReference>